<protein>
    <submittedName>
        <fullName evidence="2">Uncharacterized protein isoform X1</fullName>
    </submittedName>
</protein>
<reference evidence="1" key="1">
    <citation type="journal article" date="2020" name="Nat. Genet.">
        <title>Genomic diversifications of five Gossypium allopolyploid species and their impact on cotton improvement.</title>
        <authorList>
            <person name="Chen Z.J."/>
            <person name="Sreedasyam A."/>
            <person name="Ando A."/>
            <person name="Song Q."/>
            <person name="De Santiago L.M."/>
            <person name="Hulse-Kemp A.M."/>
            <person name="Ding M."/>
            <person name="Ye W."/>
            <person name="Kirkbride R.C."/>
            <person name="Jenkins J."/>
            <person name="Plott C."/>
            <person name="Lovell J."/>
            <person name="Lin Y.M."/>
            <person name="Vaughn R."/>
            <person name="Liu B."/>
            <person name="Simpson S."/>
            <person name="Scheffler B.E."/>
            <person name="Wen L."/>
            <person name="Saski C.A."/>
            <person name="Grover C.E."/>
            <person name="Hu G."/>
            <person name="Conover J.L."/>
            <person name="Carlson J.W."/>
            <person name="Shu S."/>
            <person name="Boston L.B."/>
            <person name="Williams M."/>
            <person name="Peterson D.G."/>
            <person name="McGee K."/>
            <person name="Jones D.C."/>
            <person name="Wendel J.F."/>
            <person name="Stelly D.M."/>
            <person name="Grimwood J."/>
            <person name="Schmutz J."/>
        </authorList>
    </citation>
    <scope>NUCLEOTIDE SEQUENCE [LARGE SCALE GENOMIC DNA]</scope>
    <source>
        <strain evidence="1">cv. TM-1</strain>
    </source>
</reference>
<reference evidence="2" key="2">
    <citation type="submission" date="2025-08" db="UniProtKB">
        <authorList>
            <consortium name="RefSeq"/>
        </authorList>
    </citation>
    <scope>IDENTIFICATION</scope>
</reference>
<name>A0ABM3AI25_GOSHI</name>
<dbReference type="Proteomes" id="UP000818029">
    <property type="component" value="Chromosome D08"/>
</dbReference>
<dbReference type="RefSeq" id="XP_040954485.1">
    <property type="nucleotide sequence ID" value="XM_041098551.1"/>
</dbReference>
<evidence type="ECO:0000313" key="2">
    <source>
        <dbReference type="RefSeq" id="XP_040954485.1"/>
    </source>
</evidence>
<gene>
    <name evidence="2" type="primary">LOC107929405</name>
</gene>
<sequence>MCFCCESRVNILVYGRSGGDHSFPSVSGNYSRACSKSPQLKPTSKLIFMSSPGGRTHESLIGALISLSFSCTYLFLSVRRTQRDTQIIRLWGFEQSSKAQASHSNQSGIDFEVTIDLVVCIWMSLISLHDFFHHGLHHHDFHVFNLFCWCFLSSFKADNRGLSSIV</sequence>
<proteinExistence type="predicted"/>
<evidence type="ECO:0000313" key="1">
    <source>
        <dbReference type="Proteomes" id="UP000818029"/>
    </source>
</evidence>
<organism evidence="1 2">
    <name type="scientific">Gossypium hirsutum</name>
    <name type="common">Upland cotton</name>
    <name type="synonym">Gossypium mexicanum</name>
    <dbReference type="NCBI Taxonomy" id="3635"/>
    <lineage>
        <taxon>Eukaryota</taxon>
        <taxon>Viridiplantae</taxon>
        <taxon>Streptophyta</taxon>
        <taxon>Embryophyta</taxon>
        <taxon>Tracheophyta</taxon>
        <taxon>Spermatophyta</taxon>
        <taxon>Magnoliopsida</taxon>
        <taxon>eudicotyledons</taxon>
        <taxon>Gunneridae</taxon>
        <taxon>Pentapetalae</taxon>
        <taxon>rosids</taxon>
        <taxon>malvids</taxon>
        <taxon>Malvales</taxon>
        <taxon>Malvaceae</taxon>
        <taxon>Malvoideae</taxon>
        <taxon>Gossypium</taxon>
    </lineage>
</organism>
<dbReference type="GeneID" id="107929405"/>
<accession>A0ABM3AI25</accession>
<keyword evidence="1" id="KW-1185">Reference proteome</keyword>